<dbReference type="EMBL" id="KQ414617">
    <property type="protein sequence ID" value="KOC68253.1"/>
    <property type="molecule type" value="Genomic_DNA"/>
</dbReference>
<dbReference type="Proteomes" id="UP000053825">
    <property type="component" value="Unassembled WGS sequence"/>
</dbReference>
<evidence type="ECO:0000313" key="3">
    <source>
        <dbReference type="Proteomes" id="UP000053825"/>
    </source>
</evidence>
<name>A0A0L7RBN9_9HYME</name>
<gene>
    <name evidence="2" type="ORF">WH47_03411</name>
</gene>
<reference evidence="2 3" key="1">
    <citation type="submission" date="2015-07" db="EMBL/GenBank/DDBJ databases">
        <title>The genome of Habropoda laboriosa.</title>
        <authorList>
            <person name="Pan H."/>
            <person name="Kapheim K."/>
        </authorList>
    </citation>
    <scope>NUCLEOTIDE SEQUENCE [LARGE SCALE GENOMIC DNA]</scope>
    <source>
        <strain evidence="2">0110345459</strain>
    </source>
</reference>
<feature type="region of interest" description="Disordered" evidence="1">
    <location>
        <begin position="42"/>
        <end position="104"/>
    </location>
</feature>
<protein>
    <submittedName>
        <fullName evidence="2">Uncharacterized protein</fullName>
    </submittedName>
</protein>
<accession>A0A0L7RBN9</accession>
<proteinExistence type="predicted"/>
<feature type="compositionally biased region" description="Basic and acidic residues" evidence="1">
    <location>
        <begin position="70"/>
        <end position="104"/>
    </location>
</feature>
<dbReference type="AlphaFoldDB" id="A0A0L7RBN9"/>
<sequence length="104" mass="11485">MNVIPTAVLANGKPSHVPDYSLYYGAPVYDLRFPLNPVYPVLKPVQPGKPPKSTPPSTTTMKPNEGSEDGIEKLDTKVEPEEEKKKLNYNEENSDKDSITVEAV</sequence>
<evidence type="ECO:0000313" key="2">
    <source>
        <dbReference type="EMBL" id="KOC68253.1"/>
    </source>
</evidence>
<evidence type="ECO:0000256" key="1">
    <source>
        <dbReference type="SAM" id="MobiDB-lite"/>
    </source>
</evidence>
<organism evidence="2 3">
    <name type="scientific">Habropoda laboriosa</name>
    <dbReference type="NCBI Taxonomy" id="597456"/>
    <lineage>
        <taxon>Eukaryota</taxon>
        <taxon>Metazoa</taxon>
        <taxon>Ecdysozoa</taxon>
        <taxon>Arthropoda</taxon>
        <taxon>Hexapoda</taxon>
        <taxon>Insecta</taxon>
        <taxon>Pterygota</taxon>
        <taxon>Neoptera</taxon>
        <taxon>Endopterygota</taxon>
        <taxon>Hymenoptera</taxon>
        <taxon>Apocrita</taxon>
        <taxon>Aculeata</taxon>
        <taxon>Apoidea</taxon>
        <taxon>Anthophila</taxon>
        <taxon>Apidae</taxon>
        <taxon>Habropoda</taxon>
    </lineage>
</organism>
<keyword evidence="3" id="KW-1185">Reference proteome</keyword>
<dbReference type="OrthoDB" id="7683569at2759"/>